<sequence length="315" mass="35103">MTPRFTLAVGTVHETLTAQDGVISRRQLVAAGARHHDLERLLRRRELRRIHRGVFADHTGPLTQRQREWVAVLAAWPAALAGESALPSPAPGRVHIAIERGRRVRVPEWVDVSCRSQLSEQVQWQRSPPRQRVEHAVLDVVASHCRGGDVAAAFAVLAQVIQSRHTTVERILDALGKRQRMTGRRLIAAMLADVRDGVCSVLERGYRDLERAHGLPRARRQHASEATGRRTHQDVAYAEYGLVVELDGYVFHSSSVSRDHDAARDLAELAAAGTATARLTFGLVFRTPCRTATWVAEVLRRGGWKGSLRKCPHCR</sequence>
<evidence type="ECO:0008006" key="3">
    <source>
        <dbReference type="Google" id="ProtNLM"/>
    </source>
</evidence>
<name>A0A7M1SX75_9MICO</name>
<dbReference type="KEGG" id="halt:IM660_02695"/>
<gene>
    <name evidence="1" type="ORF">IM660_02695</name>
</gene>
<proteinExistence type="predicted"/>
<keyword evidence="2" id="KW-1185">Reference proteome</keyword>
<evidence type="ECO:0000313" key="1">
    <source>
        <dbReference type="EMBL" id="QOR71233.1"/>
    </source>
</evidence>
<accession>A0A7M1SX75</accession>
<dbReference type="RefSeq" id="WP_193497898.1">
    <property type="nucleotide sequence ID" value="NZ_CP063169.1"/>
</dbReference>
<dbReference type="AlphaFoldDB" id="A0A7M1SX75"/>
<reference evidence="1 2" key="1">
    <citation type="submission" date="2020-10" db="EMBL/GenBank/DDBJ databases">
        <title>Haloactinobacterium sp. RN3S43, a bacterium isolated from saline soil.</title>
        <authorList>
            <person name="Sun J.-Q."/>
        </authorList>
    </citation>
    <scope>NUCLEOTIDE SEQUENCE [LARGE SCALE GENOMIC DNA]</scope>
    <source>
        <strain evidence="1 2">RN3S43</strain>
    </source>
</reference>
<organism evidence="1 2">
    <name type="scientific">Ruania alkalisoli</name>
    <dbReference type="NCBI Taxonomy" id="2779775"/>
    <lineage>
        <taxon>Bacteria</taxon>
        <taxon>Bacillati</taxon>
        <taxon>Actinomycetota</taxon>
        <taxon>Actinomycetes</taxon>
        <taxon>Micrococcales</taxon>
        <taxon>Ruaniaceae</taxon>
        <taxon>Ruania</taxon>
    </lineage>
</organism>
<dbReference type="Proteomes" id="UP000593758">
    <property type="component" value="Chromosome"/>
</dbReference>
<dbReference type="EMBL" id="CP063169">
    <property type="protein sequence ID" value="QOR71233.1"/>
    <property type="molecule type" value="Genomic_DNA"/>
</dbReference>
<evidence type="ECO:0000313" key="2">
    <source>
        <dbReference type="Proteomes" id="UP000593758"/>
    </source>
</evidence>
<protein>
    <recommendedName>
        <fullName evidence="3">Type IV toxin-antitoxin system AbiEi family antitoxin domain-containing protein</fullName>
    </recommendedName>
</protein>